<dbReference type="EMBL" id="CAJMXA010003458">
    <property type="protein sequence ID" value="CAE6496432.1"/>
    <property type="molecule type" value="Genomic_DNA"/>
</dbReference>
<protein>
    <submittedName>
        <fullName evidence="1">Uncharacterized protein</fullName>
    </submittedName>
</protein>
<accession>A0A8H3HC65</accession>
<dbReference type="Proteomes" id="UP000663853">
    <property type="component" value="Unassembled WGS sequence"/>
</dbReference>
<sequence>MLGVSSDEGDCRADTIYFSPGRPSSPCLVTDARDGLGTRYLPSLLRQIRLLFEGGKLWNLNELVWCARGETGWALPDWENSLPRLTRFSTTASSPSIVPFLVTHPSISRLTLHSHGLALRLPSDALPCLTHLACAAPALSSLPVRKLKHVVLMDAPFIPLLGPDVLSALGGGRNAREFERGWRDASPMPDHVESLRSVTLRLGHVIISPIQAPLILEPFVRHVSALKKLGIVAGPGFFTPTVLESLAPVLEGFTELETIHMECITETDSPTLVGSLGGGCTSPEGGCSPNGTATPLEGMPVMMEGCSPLGDTACPPSAEETRAIVRAWKDACPSIENIRLP</sequence>
<comment type="caution">
    <text evidence="1">The sequence shown here is derived from an EMBL/GenBank/DDBJ whole genome shotgun (WGS) entry which is preliminary data.</text>
</comment>
<evidence type="ECO:0000313" key="2">
    <source>
        <dbReference type="Proteomes" id="UP000663853"/>
    </source>
</evidence>
<feature type="non-terminal residue" evidence="1">
    <location>
        <position position="1"/>
    </location>
</feature>
<evidence type="ECO:0000313" key="1">
    <source>
        <dbReference type="EMBL" id="CAE6496432.1"/>
    </source>
</evidence>
<dbReference type="AlphaFoldDB" id="A0A8H3HC65"/>
<gene>
    <name evidence="1" type="ORF">RDB_LOCUS107009</name>
</gene>
<organism evidence="1 2">
    <name type="scientific">Rhizoctonia solani</name>
    <dbReference type="NCBI Taxonomy" id="456999"/>
    <lineage>
        <taxon>Eukaryota</taxon>
        <taxon>Fungi</taxon>
        <taxon>Dikarya</taxon>
        <taxon>Basidiomycota</taxon>
        <taxon>Agaricomycotina</taxon>
        <taxon>Agaricomycetes</taxon>
        <taxon>Cantharellales</taxon>
        <taxon>Ceratobasidiaceae</taxon>
        <taxon>Rhizoctonia</taxon>
    </lineage>
</organism>
<reference evidence="1" key="1">
    <citation type="submission" date="2021-01" db="EMBL/GenBank/DDBJ databases">
        <authorList>
            <person name="Kaushik A."/>
        </authorList>
    </citation>
    <scope>NUCLEOTIDE SEQUENCE</scope>
    <source>
        <strain evidence="1">AG6-10EEA</strain>
    </source>
</reference>
<proteinExistence type="predicted"/>
<name>A0A8H3HC65_9AGAM</name>